<comment type="caution">
    <text evidence="3">The sequence shown here is derived from an EMBL/GenBank/DDBJ whole genome shotgun (WGS) entry which is preliminary data.</text>
</comment>
<dbReference type="InterPro" id="IPR024535">
    <property type="entry name" value="RHGA/B-epi-like_pectate_lyase"/>
</dbReference>
<name>A0AAE0WQL1_9PEZI</name>
<keyword evidence="4" id="KW-1185">Reference proteome</keyword>
<dbReference type="EMBL" id="JAUTXT010000011">
    <property type="protein sequence ID" value="KAK3676175.1"/>
    <property type="molecule type" value="Genomic_DNA"/>
</dbReference>
<dbReference type="InterPro" id="IPR039279">
    <property type="entry name" value="QRT3-like"/>
</dbReference>
<organism evidence="3 4">
    <name type="scientific">Recurvomyces mirabilis</name>
    <dbReference type="NCBI Taxonomy" id="574656"/>
    <lineage>
        <taxon>Eukaryota</taxon>
        <taxon>Fungi</taxon>
        <taxon>Dikarya</taxon>
        <taxon>Ascomycota</taxon>
        <taxon>Pezizomycotina</taxon>
        <taxon>Dothideomycetes</taxon>
        <taxon>Dothideomycetidae</taxon>
        <taxon>Mycosphaerellales</taxon>
        <taxon>Teratosphaeriaceae</taxon>
        <taxon>Recurvomyces</taxon>
    </lineage>
</organism>
<dbReference type="Proteomes" id="UP001274830">
    <property type="component" value="Unassembled WGS sequence"/>
</dbReference>
<keyword evidence="1" id="KW-0732">Signal</keyword>
<dbReference type="CDD" id="cd23668">
    <property type="entry name" value="GH55_beta13glucanase-like"/>
    <property type="match status" value="1"/>
</dbReference>
<gene>
    <name evidence="3" type="ORF">LTR78_003925</name>
</gene>
<dbReference type="PANTHER" id="PTHR33928:SF2">
    <property type="entry name" value="PECTATE LYASE SUPERFAMILY PROTEIN DOMAIN-CONTAINING PROTEIN-RELATED"/>
    <property type="match status" value="1"/>
</dbReference>
<evidence type="ECO:0000256" key="1">
    <source>
        <dbReference type="SAM" id="SignalP"/>
    </source>
</evidence>
<dbReference type="Pfam" id="PF12708">
    <property type="entry name" value="Pect-lyase_RHGA_epim"/>
    <property type="match status" value="2"/>
</dbReference>
<dbReference type="InterPro" id="IPR012334">
    <property type="entry name" value="Pectin_lyas_fold"/>
</dbReference>
<feature type="domain" description="Rhamnogalacturonase A/B/Epimerase-like pectate lyase" evidence="2">
    <location>
        <begin position="452"/>
        <end position="512"/>
    </location>
</feature>
<reference evidence="3" key="1">
    <citation type="submission" date="2023-07" db="EMBL/GenBank/DDBJ databases">
        <title>Black Yeasts Isolated from many extreme environments.</title>
        <authorList>
            <person name="Coleine C."/>
            <person name="Stajich J.E."/>
            <person name="Selbmann L."/>
        </authorList>
    </citation>
    <scope>NUCLEOTIDE SEQUENCE</scope>
    <source>
        <strain evidence="3">CCFEE 5485</strain>
    </source>
</reference>
<feature type="chain" id="PRO_5042221768" description="Rhamnogalacturonase A/B/Epimerase-like pectate lyase domain-containing protein" evidence="1">
    <location>
        <begin position="20"/>
        <end position="862"/>
    </location>
</feature>
<feature type="signal peptide" evidence="1">
    <location>
        <begin position="1"/>
        <end position="19"/>
    </location>
</feature>
<accession>A0AAE0WQL1</accession>
<sequence>MHSASYLVSVLAAVTSVTSQHVHFDIPEVEGFVASQLERFGQWTHYPGPSPTYWHHPSPSPTKPAPSPTNTCDYWLEDIKHQGIAAFNPDPSGYQVFRNVKDFGAKGDGVTDDTAAINNAISSGGRLGPAQGGSTTVTPAIVYFPQGVYMINASIIDYYYTQIIGNPNCLPTIRAFATFTGGLGLIDGDQYGANGLGFGATNVFWRQIRNFIIDMTLIPGSSAVTGIHWPTAQATSLQNIVFQMNSDVGTQHQGIFIESGSGGFMNDLIFYGGLNGATFGNQQFTMRNLTFYNAVTAINQIWDWTWLYQNINIYNCSVGLNMSSGGSTAQSVGSVTLIDSSISNTQVGILSAHGPNSQPPTAGSLVLENVVFNNVGTVLIDNFPNNNTAIAGGSLTVSGYAQGHAYTPNGPNNIQGTITPDPRPQSLLQGNGKYYERSKPQYEKYSVNQILSARSFGATGNGHTDDTAALQLAISAAKFQGKVLFVDQGDYLVTSTIYIPAGSKIVGESYSVILSHGPFFNNINLPQPVVRIGLPGESGSIEWSDMIVSTQGQQRGAVLFEYNLNSPSSSPSGLWDVHARVGGFAGSNLQFAQCPTTPDVNVTSTNLNQNCIAAFMTMHLTKQSAGLYLENVWYDIFGSMQLLSSYANRLIEESRIRRHGITPQGLWVADHDVEDPQLRQITIYAGRGLLDESSGGNIWMVGTAVEHHTLYQYQFANTQNLFAGVIQTETPYYQPNPSAPIPWPYVASLNDPRFPNPTATDGNLTIPNADAWGLRIVNSKALNFYGAGLYSFFDNYSTTCSNQGNGEVCQNRIFEVVKSSGVDVYNLNTVGTHYMIEADGKNVAYYGDNLDGFVDTIVLYRD</sequence>
<dbReference type="Gene3D" id="2.160.20.10">
    <property type="entry name" value="Single-stranded right-handed beta-helix, Pectin lyase-like"/>
    <property type="match status" value="3"/>
</dbReference>
<dbReference type="PANTHER" id="PTHR33928">
    <property type="entry name" value="POLYGALACTURONASE QRT3"/>
    <property type="match status" value="1"/>
</dbReference>
<dbReference type="SUPFAM" id="SSF51126">
    <property type="entry name" value="Pectin lyase-like"/>
    <property type="match status" value="2"/>
</dbReference>
<protein>
    <recommendedName>
        <fullName evidence="2">Rhamnogalacturonase A/B/Epimerase-like pectate lyase domain-containing protein</fullName>
    </recommendedName>
</protein>
<proteinExistence type="predicted"/>
<evidence type="ECO:0000313" key="4">
    <source>
        <dbReference type="Proteomes" id="UP001274830"/>
    </source>
</evidence>
<evidence type="ECO:0000313" key="3">
    <source>
        <dbReference type="EMBL" id="KAK3676175.1"/>
    </source>
</evidence>
<dbReference type="InterPro" id="IPR011050">
    <property type="entry name" value="Pectin_lyase_fold/virulence"/>
</dbReference>
<feature type="domain" description="Rhamnogalacturonase A/B/Epimerase-like pectate lyase" evidence="2">
    <location>
        <begin position="97"/>
        <end position="321"/>
    </location>
</feature>
<evidence type="ECO:0000259" key="2">
    <source>
        <dbReference type="Pfam" id="PF12708"/>
    </source>
</evidence>
<dbReference type="GO" id="GO:0004650">
    <property type="term" value="F:polygalacturonase activity"/>
    <property type="evidence" value="ECO:0007669"/>
    <property type="project" value="InterPro"/>
</dbReference>
<dbReference type="AlphaFoldDB" id="A0AAE0WQL1"/>